<dbReference type="EMBL" id="AVOT02028921">
    <property type="protein sequence ID" value="MBW0521560.1"/>
    <property type="molecule type" value="Genomic_DNA"/>
</dbReference>
<sequence>MSKGKYKKCEELWVTSKHRRAKHPWEIIDMNWVTGLVPGGKENFNSFLIIADRFSKSMRCIPCHKEDTAMNTALLFWKDIISTCGVPTIIISDRDPKFTSEFWETSMTFRVLNFLFLQITIHKKMD</sequence>
<dbReference type="PANTHER" id="PTHR35046:SF26">
    <property type="entry name" value="RNA-DIRECTED DNA POLYMERASE"/>
    <property type="match status" value="1"/>
</dbReference>
<dbReference type="GO" id="GO:0003723">
    <property type="term" value="F:RNA binding"/>
    <property type="evidence" value="ECO:0007669"/>
    <property type="project" value="UniProtKB-KW"/>
</dbReference>
<keyword evidence="1" id="KW-0694">RNA-binding</keyword>
<evidence type="ECO:0000256" key="1">
    <source>
        <dbReference type="ARBA" id="ARBA00022884"/>
    </source>
</evidence>
<evidence type="ECO:0000259" key="2">
    <source>
        <dbReference type="PROSITE" id="PS50994"/>
    </source>
</evidence>
<dbReference type="GO" id="GO:0015074">
    <property type="term" value="P:DNA integration"/>
    <property type="evidence" value="ECO:0007669"/>
    <property type="project" value="InterPro"/>
</dbReference>
<protein>
    <recommendedName>
        <fullName evidence="2">Integrase catalytic domain-containing protein</fullName>
    </recommendedName>
</protein>
<dbReference type="PANTHER" id="PTHR35046">
    <property type="entry name" value="ZINC KNUCKLE (CCHC-TYPE) FAMILY PROTEIN"/>
    <property type="match status" value="1"/>
</dbReference>
<dbReference type="PROSITE" id="PS50994">
    <property type="entry name" value="INTEGRASE"/>
    <property type="match status" value="1"/>
</dbReference>
<name>A0A9Q3I0C1_9BASI</name>
<evidence type="ECO:0000313" key="4">
    <source>
        <dbReference type="Proteomes" id="UP000765509"/>
    </source>
</evidence>
<dbReference type="AlphaFoldDB" id="A0A9Q3I0C1"/>
<keyword evidence="4" id="KW-1185">Reference proteome</keyword>
<gene>
    <name evidence="3" type="ORF">O181_061275</name>
</gene>
<organism evidence="3 4">
    <name type="scientific">Austropuccinia psidii MF-1</name>
    <dbReference type="NCBI Taxonomy" id="1389203"/>
    <lineage>
        <taxon>Eukaryota</taxon>
        <taxon>Fungi</taxon>
        <taxon>Dikarya</taxon>
        <taxon>Basidiomycota</taxon>
        <taxon>Pucciniomycotina</taxon>
        <taxon>Pucciniomycetes</taxon>
        <taxon>Pucciniales</taxon>
        <taxon>Sphaerophragmiaceae</taxon>
        <taxon>Austropuccinia</taxon>
    </lineage>
</organism>
<dbReference type="SUPFAM" id="SSF53098">
    <property type="entry name" value="Ribonuclease H-like"/>
    <property type="match status" value="1"/>
</dbReference>
<comment type="caution">
    <text evidence="3">The sequence shown here is derived from an EMBL/GenBank/DDBJ whole genome shotgun (WGS) entry which is preliminary data.</text>
</comment>
<dbReference type="InterPro" id="IPR036397">
    <property type="entry name" value="RNaseH_sf"/>
</dbReference>
<reference evidence="3" key="1">
    <citation type="submission" date="2021-03" db="EMBL/GenBank/DDBJ databases">
        <title>Draft genome sequence of rust myrtle Austropuccinia psidii MF-1, a brazilian biotype.</title>
        <authorList>
            <person name="Quecine M.C."/>
            <person name="Pachon D.M.R."/>
            <person name="Bonatelli M.L."/>
            <person name="Correr F.H."/>
            <person name="Franceschini L.M."/>
            <person name="Leite T.F."/>
            <person name="Margarido G.R.A."/>
            <person name="Almeida C.A."/>
            <person name="Ferrarezi J.A."/>
            <person name="Labate C.A."/>
        </authorList>
    </citation>
    <scope>NUCLEOTIDE SEQUENCE</scope>
    <source>
        <strain evidence="3">MF-1</strain>
    </source>
</reference>
<dbReference type="OrthoDB" id="2273864at2759"/>
<dbReference type="Gene3D" id="3.30.420.10">
    <property type="entry name" value="Ribonuclease H-like superfamily/Ribonuclease H"/>
    <property type="match status" value="1"/>
</dbReference>
<feature type="domain" description="Integrase catalytic" evidence="2">
    <location>
        <begin position="20"/>
        <end position="126"/>
    </location>
</feature>
<accession>A0A9Q3I0C1</accession>
<dbReference type="InterPro" id="IPR012337">
    <property type="entry name" value="RNaseH-like_sf"/>
</dbReference>
<dbReference type="Proteomes" id="UP000765509">
    <property type="component" value="Unassembled WGS sequence"/>
</dbReference>
<dbReference type="GO" id="GO:0005634">
    <property type="term" value="C:nucleus"/>
    <property type="evidence" value="ECO:0007669"/>
    <property type="project" value="UniProtKB-ARBA"/>
</dbReference>
<proteinExistence type="predicted"/>
<dbReference type="InterPro" id="IPR001584">
    <property type="entry name" value="Integrase_cat-core"/>
</dbReference>
<evidence type="ECO:0000313" key="3">
    <source>
        <dbReference type="EMBL" id="MBW0521560.1"/>
    </source>
</evidence>